<dbReference type="Pfam" id="PF06481">
    <property type="entry name" value="COX_ARM"/>
    <property type="match status" value="1"/>
</dbReference>
<keyword evidence="12" id="KW-0564">Palmitate</keyword>
<comment type="similarity">
    <text evidence="2">Belongs to the cytochrome c oxidase subunit 2 family.</text>
</comment>
<keyword evidence="3" id="KW-0813">Transport</keyword>
<dbReference type="GO" id="GO:0005886">
    <property type="term" value="C:plasma membrane"/>
    <property type="evidence" value="ECO:0007669"/>
    <property type="project" value="UniProtKB-SubCell"/>
</dbReference>
<dbReference type="GO" id="GO:0042773">
    <property type="term" value="P:ATP synthesis coupled electron transport"/>
    <property type="evidence" value="ECO:0007669"/>
    <property type="project" value="TreeGrafter"/>
</dbReference>
<dbReference type="PROSITE" id="PS50999">
    <property type="entry name" value="COX2_TM"/>
    <property type="match status" value="1"/>
</dbReference>
<dbReference type="Gene3D" id="1.10.287.90">
    <property type="match status" value="1"/>
</dbReference>
<gene>
    <name evidence="19" type="primary">cyoA</name>
    <name evidence="19" type="ORF">GCM10010990_11100</name>
</gene>
<evidence type="ECO:0000259" key="18">
    <source>
        <dbReference type="PROSITE" id="PS50999"/>
    </source>
</evidence>
<evidence type="ECO:0000256" key="4">
    <source>
        <dbReference type="ARBA" id="ARBA00022475"/>
    </source>
</evidence>
<evidence type="ECO:0000256" key="14">
    <source>
        <dbReference type="ARBA" id="ARBA00030198"/>
    </source>
</evidence>
<keyword evidence="7" id="KW-0732">Signal</keyword>
<protein>
    <recommendedName>
        <fullName evidence="14">Ubiquinol oxidase polypeptide II</fullName>
    </recommendedName>
</protein>
<keyword evidence="6 16" id="KW-0812">Transmembrane</keyword>
<feature type="transmembrane region" description="Helical" evidence="16">
    <location>
        <begin position="56"/>
        <end position="76"/>
    </location>
</feature>
<feature type="domain" description="Cytochrome oxidase subunit II copper A binding" evidence="17">
    <location>
        <begin position="140"/>
        <end position="252"/>
    </location>
</feature>
<dbReference type="Proteomes" id="UP000612349">
    <property type="component" value="Unassembled WGS sequence"/>
</dbReference>
<evidence type="ECO:0000256" key="6">
    <source>
        <dbReference type="ARBA" id="ARBA00022692"/>
    </source>
</evidence>
<dbReference type="AlphaFoldDB" id="A0A916YV28"/>
<dbReference type="InterPro" id="IPR045187">
    <property type="entry name" value="CcO_II"/>
</dbReference>
<dbReference type="PROSITE" id="PS50857">
    <property type="entry name" value="COX2_CUA"/>
    <property type="match status" value="1"/>
</dbReference>
<dbReference type="NCBIfam" id="TIGR01433">
    <property type="entry name" value="CyoA"/>
    <property type="match status" value="1"/>
</dbReference>
<dbReference type="PANTHER" id="PTHR22888">
    <property type="entry name" value="CYTOCHROME C OXIDASE, SUBUNIT II"/>
    <property type="match status" value="1"/>
</dbReference>
<dbReference type="OrthoDB" id="9783445at2"/>
<evidence type="ECO:0000313" key="20">
    <source>
        <dbReference type="Proteomes" id="UP000612349"/>
    </source>
</evidence>
<feature type="transmembrane region" description="Helical" evidence="16">
    <location>
        <begin position="16"/>
        <end position="36"/>
    </location>
</feature>
<keyword evidence="10" id="KW-0560">Oxidoreductase</keyword>
<evidence type="ECO:0000256" key="16">
    <source>
        <dbReference type="SAM" id="Phobius"/>
    </source>
</evidence>
<evidence type="ECO:0000256" key="10">
    <source>
        <dbReference type="ARBA" id="ARBA00023002"/>
    </source>
</evidence>
<organism evidence="19 20">
    <name type="scientific">Croceicoccus mobilis</name>
    <dbReference type="NCBI Taxonomy" id="1703339"/>
    <lineage>
        <taxon>Bacteria</taxon>
        <taxon>Pseudomonadati</taxon>
        <taxon>Pseudomonadota</taxon>
        <taxon>Alphaproteobacteria</taxon>
        <taxon>Sphingomonadales</taxon>
        <taxon>Erythrobacteraceae</taxon>
        <taxon>Croceicoccus</taxon>
    </lineage>
</organism>
<dbReference type="InterPro" id="IPR008972">
    <property type="entry name" value="Cupredoxin"/>
</dbReference>
<proteinExistence type="inferred from homology"/>
<dbReference type="InterPro" id="IPR006333">
    <property type="entry name" value="Cyt_o_ubiquinol_oxidase_su2"/>
</dbReference>
<dbReference type="SUPFAM" id="SSF81464">
    <property type="entry name" value="Cytochrome c oxidase subunit II-like, transmembrane region"/>
    <property type="match status" value="1"/>
</dbReference>
<feature type="region of interest" description="Disordered" evidence="15">
    <location>
        <begin position="391"/>
        <end position="429"/>
    </location>
</feature>
<evidence type="ECO:0000256" key="7">
    <source>
        <dbReference type="ARBA" id="ARBA00022729"/>
    </source>
</evidence>
<dbReference type="GO" id="GO:0005507">
    <property type="term" value="F:copper ion binding"/>
    <property type="evidence" value="ECO:0007669"/>
    <property type="project" value="InterPro"/>
</dbReference>
<keyword evidence="5" id="KW-0679">Respiratory chain</keyword>
<dbReference type="PROSITE" id="PS51257">
    <property type="entry name" value="PROKAR_LIPOPROTEIN"/>
    <property type="match status" value="1"/>
</dbReference>
<accession>A0A916YV28</accession>
<evidence type="ECO:0000256" key="2">
    <source>
        <dbReference type="ARBA" id="ARBA00007866"/>
    </source>
</evidence>
<keyword evidence="20" id="KW-1185">Reference proteome</keyword>
<feature type="domain" description="Cytochrome oxidase subunit II transmembrane region profile" evidence="18">
    <location>
        <begin position="28"/>
        <end position="125"/>
    </location>
</feature>
<reference evidence="19" key="1">
    <citation type="journal article" date="2014" name="Int. J. Syst. Evol. Microbiol.">
        <title>Complete genome sequence of Corynebacterium casei LMG S-19264T (=DSM 44701T), isolated from a smear-ripened cheese.</title>
        <authorList>
            <consortium name="US DOE Joint Genome Institute (JGI-PGF)"/>
            <person name="Walter F."/>
            <person name="Albersmeier A."/>
            <person name="Kalinowski J."/>
            <person name="Ruckert C."/>
        </authorList>
    </citation>
    <scope>NUCLEOTIDE SEQUENCE</scope>
    <source>
        <strain evidence="19">CGMCC 1.15360</strain>
    </source>
</reference>
<evidence type="ECO:0000256" key="15">
    <source>
        <dbReference type="SAM" id="MobiDB-lite"/>
    </source>
</evidence>
<dbReference type="Gene3D" id="2.60.40.420">
    <property type="entry name" value="Cupredoxins - blue copper proteins"/>
    <property type="match status" value="1"/>
</dbReference>
<evidence type="ECO:0000256" key="5">
    <source>
        <dbReference type="ARBA" id="ARBA00022660"/>
    </source>
</evidence>
<dbReference type="RefSeq" id="WP_066776315.1">
    <property type="nucleotide sequence ID" value="NZ_BMIP01000002.1"/>
</dbReference>
<dbReference type="InterPro" id="IPR002429">
    <property type="entry name" value="CcO_II-like_C"/>
</dbReference>
<keyword evidence="9 16" id="KW-1133">Transmembrane helix</keyword>
<evidence type="ECO:0000256" key="13">
    <source>
        <dbReference type="ARBA" id="ARBA00023288"/>
    </source>
</evidence>
<evidence type="ECO:0000256" key="11">
    <source>
        <dbReference type="ARBA" id="ARBA00023136"/>
    </source>
</evidence>
<keyword evidence="13" id="KW-0449">Lipoprotein</keyword>
<evidence type="ECO:0000259" key="17">
    <source>
        <dbReference type="PROSITE" id="PS50857"/>
    </source>
</evidence>
<evidence type="ECO:0000256" key="8">
    <source>
        <dbReference type="ARBA" id="ARBA00022982"/>
    </source>
</evidence>
<dbReference type="SUPFAM" id="SSF49503">
    <property type="entry name" value="Cupredoxins"/>
    <property type="match status" value="1"/>
</dbReference>
<evidence type="ECO:0000256" key="1">
    <source>
        <dbReference type="ARBA" id="ARBA00004651"/>
    </source>
</evidence>
<name>A0A916YV28_9SPHN</name>
<feature type="compositionally biased region" description="Low complexity" evidence="15">
    <location>
        <begin position="411"/>
        <end position="422"/>
    </location>
</feature>
<dbReference type="GO" id="GO:0009486">
    <property type="term" value="F:cytochrome bo3 ubiquinol oxidase activity"/>
    <property type="evidence" value="ECO:0007669"/>
    <property type="project" value="InterPro"/>
</dbReference>
<dbReference type="InterPro" id="IPR034227">
    <property type="entry name" value="CuRO_UO_II"/>
</dbReference>
<dbReference type="GO" id="GO:0004129">
    <property type="term" value="F:cytochrome-c oxidase activity"/>
    <property type="evidence" value="ECO:0007669"/>
    <property type="project" value="InterPro"/>
</dbReference>
<evidence type="ECO:0000256" key="12">
    <source>
        <dbReference type="ARBA" id="ARBA00023139"/>
    </source>
</evidence>
<dbReference type="EMBL" id="BMIP01000002">
    <property type="protein sequence ID" value="GGD63392.1"/>
    <property type="molecule type" value="Genomic_DNA"/>
</dbReference>
<keyword evidence="4" id="KW-1003">Cell membrane</keyword>
<dbReference type="GO" id="GO:0016682">
    <property type="term" value="F:oxidoreductase activity, acting on diphenols and related substances as donors, oxygen as acceptor"/>
    <property type="evidence" value="ECO:0007669"/>
    <property type="project" value="InterPro"/>
</dbReference>
<comment type="subcellular location">
    <subcellularLocation>
        <location evidence="1">Cell membrane</location>
        <topology evidence="1">Multi-pass membrane protein</topology>
    </subcellularLocation>
</comment>
<dbReference type="CDD" id="cd04212">
    <property type="entry name" value="CuRO_UO_II"/>
    <property type="match status" value="1"/>
</dbReference>
<keyword evidence="11 16" id="KW-0472">Membrane</keyword>
<dbReference type="PANTHER" id="PTHR22888:SF18">
    <property type="entry name" value="CYTOCHROME BO(3) UBIQUINOL OXIDASE SUBUNIT 2"/>
    <property type="match status" value="1"/>
</dbReference>
<reference evidence="19" key="2">
    <citation type="submission" date="2020-09" db="EMBL/GenBank/DDBJ databases">
        <authorList>
            <person name="Sun Q."/>
            <person name="Zhou Y."/>
        </authorList>
    </citation>
    <scope>NUCLEOTIDE SEQUENCE</scope>
    <source>
        <strain evidence="19">CGMCC 1.15360</strain>
    </source>
</reference>
<evidence type="ECO:0000256" key="3">
    <source>
        <dbReference type="ARBA" id="ARBA00022448"/>
    </source>
</evidence>
<keyword evidence="8" id="KW-0249">Electron transport</keyword>
<comment type="caution">
    <text evidence="19">The sequence shown here is derived from an EMBL/GenBank/DDBJ whole genome shotgun (WGS) entry which is preliminary data.</text>
</comment>
<feature type="transmembrane region" description="Helical" evidence="16">
    <location>
        <begin position="97"/>
        <end position="117"/>
    </location>
</feature>
<evidence type="ECO:0000313" key="19">
    <source>
        <dbReference type="EMBL" id="GGD63392.1"/>
    </source>
</evidence>
<evidence type="ECO:0000256" key="9">
    <source>
        <dbReference type="ARBA" id="ARBA00022989"/>
    </source>
</evidence>
<dbReference type="InterPro" id="IPR010514">
    <property type="entry name" value="COX_ARM"/>
</dbReference>
<dbReference type="InterPro" id="IPR011759">
    <property type="entry name" value="Cyt_c_oxidase_su2_TM_dom"/>
</dbReference>
<dbReference type="InterPro" id="IPR036257">
    <property type="entry name" value="Cyt_c_oxidase_su2_TM_sf"/>
</dbReference>
<sequence>MTRSLIPQNRRKSWTYLRITSVTALAAALGGCGTVVLDPAGDVAQQQGDLVVHSTYLMLLIIIPVMAATAWFAWHYRASNKDAKYDPDWDHSTQLELLIWAAPLLIIIALGALTWVGTHLLDPYRPIERIDAATRVAEDQEPLTVEVVALDWKWLFIYPDQGIATVNELVVPTGRPLNFKITSATVMNSFYVPAMAGQIYAMPGMETKLHAVMNENVKSVGFSANYSGAGFPNMRFPLVSVSDEEFADWAGRVKAGADTSAFSDRDIENRGELTRAAYLELEKPSEADPTMHFGSVDPALYQAILNMCVAPGKLCQDEIMAMDARAAAGHAGEEGAGEDGEGHEMVSADLLTYDKYGRDKSVAITGNPSAEHMRELEKVRAKARAAVSAHHMQNMNKGADKPAMEGQEILPEAPTEAATAAASPTNSRN</sequence>